<protein>
    <recommendedName>
        <fullName evidence="5">Vps72/YL1 C-terminal domain-containing protein</fullName>
    </recommendedName>
</protein>
<dbReference type="STRING" id="983967.A0A1E4T2A7"/>
<evidence type="ECO:0000313" key="6">
    <source>
        <dbReference type="EMBL" id="ODV85861.1"/>
    </source>
</evidence>
<name>A0A1E4T2A7_9ASCO</name>
<sequence length="128" mass="14815">MGSTDIDLVAISDKLTKPQPFKASIHKNKKRHKPQRQILNDEFKRVQQKQLESNTHDPNIIYYHSLNAPPSLKPIKKYCDVTGLPSNYKSPHNQLRYYDKECYDIVKHMAPGVDQQYLALRGANVILK</sequence>
<evidence type="ECO:0000256" key="3">
    <source>
        <dbReference type="ARBA" id="ARBA00023163"/>
    </source>
</evidence>
<evidence type="ECO:0000256" key="4">
    <source>
        <dbReference type="ARBA" id="ARBA00023242"/>
    </source>
</evidence>
<proteinExistence type="predicted"/>
<dbReference type="PANTHER" id="PTHR31200:SF1">
    <property type="entry name" value="INO80 COMPLEX SUBUNIT C"/>
    <property type="match status" value="1"/>
</dbReference>
<gene>
    <name evidence="6" type="ORF">CANARDRAFT_27942</name>
</gene>
<dbReference type="InterPro" id="IPR029525">
    <property type="entry name" value="INO80C/Ies6"/>
</dbReference>
<dbReference type="InterPro" id="IPR013272">
    <property type="entry name" value="Vps72/YL1_C"/>
</dbReference>
<dbReference type="Proteomes" id="UP000094801">
    <property type="component" value="Unassembled WGS sequence"/>
</dbReference>
<dbReference type="PANTHER" id="PTHR31200">
    <property type="entry name" value="INO80 COMPLEX SUBUNIT C"/>
    <property type="match status" value="1"/>
</dbReference>
<accession>A0A1E4T2A7</accession>
<keyword evidence="7" id="KW-1185">Reference proteome</keyword>
<keyword evidence="3" id="KW-0804">Transcription</keyword>
<dbReference type="EMBL" id="KV453851">
    <property type="protein sequence ID" value="ODV85861.1"/>
    <property type="molecule type" value="Genomic_DNA"/>
</dbReference>
<organism evidence="6 7">
    <name type="scientific">[Candida] arabinofermentans NRRL YB-2248</name>
    <dbReference type="NCBI Taxonomy" id="983967"/>
    <lineage>
        <taxon>Eukaryota</taxon>
        <taxon>Fungi</taxon>
        <taxon>Dikarya</taxon>
        <taxon>Ascomycota</taxon>
        <taxon>Saccharomycotina</taxon>
        <taxon>Pichiomycetes</taxon>
        <taxon>Pichiales</taxon>
        <taxon>Pichiaceae</taxon>
        <taxon>Ogataea</taxon>
        <taxon>Ogataea/Candida clade</taxon>
    </lineage>
</organism>
<reference evidence="7" key="1">
    <citation type="submission" date="2016-04" db="EMBL/GenBank/DDBJ databases">
        <title>Comparative genomics of biotechnologically important yeasts.</title>
        <authorList>
            <consortium name="DOE Joint Genome Institute"/>
            <person name="Riley R."/>
            <person name="Haridas S."/>
            <person name="Wolfe K.H."/>
            <person name="Lopes M.R."/>
            <person name="Hittinger C.T."/>
            <person name="Goker M."/>
            <person name="Salamov A."/>
            <person name="Wisecaver J."/>
            <person name="Long T.M."/>
            <person name="Aerts A.L."/>
            <person name="Barry K."/>
            <person name="Choi C."/>
            <person name="Clum A."/>
            <person name="Coughlan A.Y."/>
            <person name="Deshpande S."/>
            <person name="Douglass A.P."/>
            <person name="Hanson S.J."/>
            <person name="Klenk H.-P."/>
            <person name="Labutti K."/>
            <person name="Lapidus A."/>
            <person name="Lindquist E."/>
            <person name="Lipzen A."/>
            <person name="Meier-Kolthoff J.P."/>
            <person name="Ohm R.A."/>
            <person name="Otillar R.P."/>
            <person name="Pangilinan J."/>
            <person name="Peng Y."/>
            <person name="Rokas A."/>
            <person name="Rosa C.A."/>
            <person name="Scheuner C."/>
            <person name="Sibirny A.A."/>
            <person name="Slot J.C."/>
            <person name="Stielow J.B."/>
            <person name="Sun H."/>
            <person name="Kurtzman C.P."/>
            <person name="Blackwell M."/>
            <person name="Grigoriev I.V."/>
            <person name="Jeffries T.W."/>
        </authorList>
    </citation>
    <scope>NUCLEOTIDE SEQUENCE [LARGE SCALE GENOMIC DNA]</scope>
    <source>
        <strain evidence="7">NRRL YB-2248</strain>
    </source>
</reference>
<evidence type="ECO:0000256" key="2">
    <source>
        <dbReference type="ARBA" id="ARBA00023015"/>
    </source>
</evidence>
<evidence type="ECO:0000313" key="7">
    <source>
        <dbReference type="Proteomes" id="UP000094801"/>
    </source>
</evidence>
<dbReference type="SMART" id="SM00993">
    <property type="entry name" value="YL1_C"/>
    <property type="match status" value="1"/>
</dbReference>
<keyword evidence="2" id="KW-0805">Transcription regulation</keyword>
<keyword evidence="4" id="KW-0539">Nucleus</keyword>
<dbReference type="GO" id="GO:0006338">
    <property type="term" value="P:chromatin remodeling"/>
    <property type="evidence" value="ECO:0007669"/>
    <property type="project" value="InterPro"/>
</dbReference>
<feature type="domain" description="Vps72/YL1 C-terminal" evidence="5">
    <location>
        <begin position="77"/>
        <end position="106"/>
    </location>
</feature>
<dbReference type="OrthoDB" id="49520at2759"/>
<evidence type="ECO:0000259" key="5">
    <source>
        <dbReference type="SMART" id="SM00993"/>
    </source>
</evidence>
<dbReference type="AlphaFoldDB" id="A0A1E4T2A7"/>
<comment type="subcellular location">
    <subcellularLocation>
        <location evidence="1">Nucleus</location>
    </subcellularLocation>
</comment>
<evidence type="ECO:0000256" key="1">
    <source>
        <dbReference type="ARBA" id="ARBA00004123"/>
    </source>
</evidence>
<dbReference type="Pfam" id="PF08265">
    <property type="entry name" value="YL1_C"/>
    <property type="match status" value="1"/>
</dbReference>
<dbReference type="GO" id="GO:0031011">
    <property type="term" value="C:Ino80 complex"/>
    <property type="evidence" value="ECO:0007669"/>
    <property type="project" value="InterPro"/>
</dbReference>